<organism evidence="2 3">
    <name type="scientific">Geomonas propionica</name>
    <dbReference type="NCBI Taxonomy" id="2798582"/>
    <lineage>
        <taxon>Bacteria</taxon>
        <taxon>Pseudomonadati</taxon>
        <taxon>Thermodesulfobacteriota</taxon>
        <taxon>Desulfuromonadia</taxon>
        <taxon>Geobacterales</taxon>
        <taxon>Geobacteraceae</taxon>
        <taxon>Geomonas</taxon>
    </lineage>
</organism>
<gene>
    <name evidence="2" type="ORF">JFN90_21990</name>
</gene>
<dbReference type="Proteomes" id="UP000641025">
    <property type="component" value="Unassembled WGS sequence"/>
</dbReference>
<accession>A0ABS0YXW2</accession>
<comment type="caution">
    <text evidence="2">The sequence shown here is derived from an EMBL/GenBank/DDBJ whole genome shotgun (WGS) entry which is preliminary data.</text>
</comment>
<sequence length="244" mass="28258">MTFTRTLLLVCAINLLASCATRAPQKTQWIEEALLHDGRIVHVTRTIKTGLDIALIRLPETKGAPQYYAIETNNPNTGETILWEDDDSEILPILIDFDGAVTYLVVYVTDFDNTKKQYACVFPPYVFLRHQQGKKWVRVNPEDAPAFIQSANLSFSLIGYDMKRMPNLAIMRQDERERISMLSDKKRVGYQTVTKIRNENMERERSGYLFQIDIPRRIADLKTKKRLISDRHKFSRLALIFSKT</sequence>
<keyword evidence="1" id="KW-0732">Signal</keyword>
<keyword evidence="3" id="KW-1185">Reference proteome</keyword>
<proteinExistence type="predicted"/>
<evidence type="ECO:0008006" key="4">
    <source>
        <dbReference type="Google" id="ProtNLM"/>
    </source>
</evidence>
<feature type="chain" id="PRO_5047052319" description="Lipoprotein" evidence="1">
    <location>
        <begin position="23"/>
        <end position="244"/>
    </location>
</feature>
<protein>
    <recommendedName>
        <fullName evidence="4">Lipoprotein</fullName>
    </recommendedName>
</protein>
<dbReference type="EMBL" id="JAEMHK010000030">
    <property type="protein sequence ID" value="MBJ6802811.1"/>
    <property type="molecule type" value="Genomic_DNA"/>
</dbReference>
<feature type="signal peptide" evidence="1">
    <location>
        <begin position="1"/>
        <end position="22"/>
    </location>
</feature>
<evidence type="ECO:0000313" key="2">
    <source>
        <dbReference type="EMBL" id="MBJ6802811.1"/>
    </source>
</evidence>
<name>A0ABS0YXW2_9BACT</name>
<evidence type="ECO:0000256" key="1">
    <source>
        <dbReference type="SAM" id="SignalP"/>
    </source>
</evidence>
<evidence type="ECO:0000313" key="3">
    <source>
        <dbReference type="Proteomes" id="UP000641025"/>
    </source>
</evidence>
<dbReference type="PROSITE" id="PS51257">
    <property type="entry name" value="PROKAR_LIPOPROTEIN"/>
    <property type="match status" value="1"/>
</dbReference>
<reference evidence="2 3" key="1">
    <citation type="submission" date="2020-12" db="EMBL/GenBank/DDBJ databases">
        <title>Geomonas sp. Red259, isolated from paddy soil.</title>
        <authorList>
            <person name="Xu Z."/>
            <person name="Zhang Z."/>
            <person name="Masuda Y."/>
            <person name="Itoh H."/>
            <person name="Senoo K."/>
        </authorList>
    </citation>
    <scope>NUCLEOTIDE SEQUENCE [LARGE SCALE GENOMIC DNA]</scope>
    <source>
        <strain evidence="2 3">Red259</strain>
    </source>
</reference>
<dbReference type="RefSeq" id="WP_199397281.1">
    <property type="nucleotide sequence ID" value="NZ_JAEMHK010000030.1"/>
</dbReference>